<reference evidence="1 2" key="1">
    <citation type="submission" date="2024-02" db="EMBL/GenBank/DDBJ databases">
        <authorList>
            <person name="Chen Y."/>
            <person name="Shah S."/>
            <person name="Dougan E. K."/>
            <person name="Thang M."/>
            <person name="Chan C."/>
        </authorList>
    </citation>
    <scope>NUCLEOTIDE SEQUENCE [LARGE SCALE GENOMIC DNA]</scope>
</reference>
<evidence type="ECO:0000313" key="1">
    <source>
        <dbReference type="EMBL" id="CAK9092582.1"/>
    </source>
</evidence>
<comment type="caution">
    <text evidence="1">The sequence shown here is derived from an EMBL/GenBank/DDBJ whole genome shotgun (WGS) entry which is preliminary data.</text>
</comment>
<name>A0ABP0QWC3_9DINO</name>
<keyword evidence="2" id="KW-1185">Reference proteome</keyword>
<dbReference type="Proteomes" id="UP001642484">
    <property type="component" value="Unassembled WGS sequence"/>
</dbReference>
<gene>
    <name evidence="1" type="ORF">CCMP2556_LOCUS44319</name>
</gene>
<sequence length="181" mass="20502">MATMKQRIAEYASAFAKQKRLREVGFSFLCNATGRLFTKQQVSSSDLDANYDPVYAVMVVSRGTGRYSAHLLKESIMKFYEEVSRFRNLYRHAGTSKKGNINRLKQDLEGKVDSRTSFLDRRTQMMIPKGMVEREVDLESTVPKLPGDSGGHHPDQKIMDLALQLKDARAHAASQKKARDT</sequence>
<dbReference type="EMBL" id="CAXAMN010025095">
    <property type="protein sequence ID" value="CAK9092582.1"/>
    <property type="molecule type" value="Genomic_DNA"/>
</dbReference>
<proteinExistence type="predicted"/>
<protein>
    <submittedName>
        <fullName evidence="1">Uncharacterized protein</fullName>
    </submittedName>
</protein>
<evidence type="ECO:0000313" key="2">
    <source>
        <dbReference type="Proteomes" id="UP001642484"/>
    </source>
</evidence>
<accession>A0ABP0QWC3</accession>
<organism evidence="1 2">
    <name type="scientific">Durusdinium trenchii</name>
    <dbReference type="NCBI Taxonomy" id="1381693"/>
    <lineage>
        <taxon>Eukaryota</taxon>
        <taxon>Sar</taxon>
        <taxon>Alveolata</taxon>
        <taxon>Dinophyceae</taxon>
        <taxon>Suessiales</taxon>
        <taxon>Symbiodiniaceae</taxon>
        <taxon>Durusdinium</taxon>
    </lineage>
</organism>